<dbReference type="GO" id="GO:0016791">
    <property type="term" value="F:phosphatase activity"/>
    <property type="evidence" value="ECO:0007669"/>
    <property type="project" value="TreeGrafter"/>
</dbReference>
<protein>
    <recommendedName>
        <fullName evidence="3">Cof subfamily of IIB subfamily of haloacid dehalogenase superfamily/HAD-superfamily hydrolase, subfamily IIB</fullName>
    </recommendedName>
</protein>
<dbReference type="PROSITE" id="PS01228">
    <property type="entry name" value="COF_1"/>
    <property type="match status" value="1"/>
</dbReference>
<reference evidence="1 2" key="1">
    <citation type="submission" date="2016-10" db="EMBL/GenBank/DDBJ databases">
        <authorList>
            <person name="Varghese N."/>
            <person name="Submissions S."/>
        </authorList>
    </citation>
    <scope>NUCLEOTIDE SEQUENCE [LARGE SCALE GENOMIC DNA]</scope>
    <source>
        <strain evidence="1 2">Mar_2010_102</strain>
    </source>
</reference>
<dbReference type="Pfam" id="PF08282">
    <property type="entry name" value="Hydrolase_3"/>
    <property type="match status" value="1"/>
</dbReference>
<dbReference type="SFLD" id="SFLDS00003">
    <property type="entry name" value="Haloacid_Dehalogenase"/>
    <property type="match status" value="1"/>
</dbReference>
<dbReference type="Gene3D" id="3.40.50.1000">
    <property type="entry name" value="HAD superfamily/HAD-like"/>
    <property type="match status" value="1"/>
</dbReference>
<gene>
    <name evidence="1" type="ORF">SAMN04488552_2274</name>
</gene>
<keyword evidence="2" id="KW-1185">Reference proteome</keyword>
<evidence type="ECO:0000313" key="2">
    <source>
        <dbReference type="Proteomes" id="UP000198858"/>
    </source>
</evidence>
<dbReference type="RefSeq" id="WP_089662688.1">
    <property type="nucleotide sequence ID" value="NZ_LT629745.1"/>
</dbReference>
<dbReference type="EMBL" id="LT629745">
    <property type="protein sequence ID" value="SDS15204.1"/>
    <property type="molecule type" value="Genomic_DNA"/>
</dbReference>
<dbReference type="InterPro" id="IPR036412">
    <property type="entry name" value="HAD-like_sf"/>
</dbReference>
<organism evidence="1 2">
    <name type="scientific">Christiangramia echinicola</name>
    <dbReference type="NCBI Taxonomy" id="279359"/>
    <lineage>
        <taxon>Bacteria</taxon>
        <taxon>Pseudomonadati</taxon>
        <taxon>Bacteroidota</taxon>
        <taxon>Flavobacteriia</taxon>
        <taxon>Flavobacteriales</taxon>
        <taxon>Flavobacteriaceae</taxon>
        <taxon>Christiangramia</taxon>
    </lineage>
</organism>
<evidence type="ECO:0008006" key="3">
    <source>
        <dbReference type="Google" id="ProtNLM"/>
    </source>
</evidence>
<dbReference type="NCBIfam" id="TIGR01484">
    <property type="entry name" value="HAD-SF-IIB"/>
    <property type="match status" value="1"/>
</dbReference>
<dbReference type="GO" id="GO:0000287">
    <property type="term" value="F:magnesium ion binding"/>
    <property type="evidence" value="ECO:0007669"/>
    <property type="project" value="TreeGrafter"/>
</dbReference>
<dbReference type="InterPro" id="IPR023214">
    <property type="entry name" value="HAD_sf"/>
</dbReference>
<sequence length="269" mass="30639">MFKIIFSDIDGTLLNAERDLSEYTLETIKKLNDSSIPFILISSRMPAAMRHLQQKMNIEHLPLISYNGGLILIDGKAVSSTEIPIELLQQLSNFNQDLKVHLSLFHNDEWYVPQDDFWTRREINNTKVNPEFESNSNVIEKWKIEKKGAHKIMAMGEEENIDKIRNFLLENYAEDLHLYRSKPSYLEIAPRSISKLTAVKHLLDNHFRLPLSQSMAFGDNYNDIEMLKGVGMGIAVGNAKPEVLEIAHMIASSGKEDGVAKSISELLKI</sequence>
<accession>A0A1H1PVS5</accession>
<dbReference type="InterPro" id="IPR000150">
    <property type="entry name" value="Cof"/>
</dbReference>
<dbReference type="GO" id="GO:0005829">
    <property type="term" value="C:cytosol"/>
    <property type="evidence" value="ECO:0007669"/>
    <property type="project" value="TreeGrafter"/>
</dbReference>
<dbReference type="NCBIfam" id="TIGR00099">
    <property type="entry name" value="Cof-subfamily"/>
    <property type="match status" value="1"/>
</dbReference>
<dbReference type="CDD" id="cd07516">
    <property type="entry name" value="HAD_Pase"/>
    <property type="match status" value="1"/>
</dbReference>
<dbReference type="Gene3D" id="3.30.1240.10">
    <property type="match status" value="1"/>
</dbReference>
<proteinExistence type="predicted"/>
<evidence type="ECO:0000313" key="1">
    <source>
        <dbReference type="EMBL" id="SDS15204.1"/>
    </source>
</evidence>
<dbReference type="AlphaFoldDB" id="A0A1H1PVS5"/>
<name>A0A1H1PVS5_9FLAO</name>
<dbReference type="STRING" id="1250231.SAMN04488552_2274"/>
<dbReference type="SUPFAM" id="SSF56784">
    <property type="entry name" value="HAD-like"/>
    <property type="match status" value="1"/>
</dbReference>
<dbReference type="PANTHER" id="PTHR10000">
    <property type="entry name" value="PHOSPHOSERINE PHOSPHATASE"/>
    <property type="match status" value="1"/>
</dbReference>
<dbReference type="Proteomes" id="UP000198858">
    <property type="component" value="Chromosome I"/>
</dbReference>
<dbReference type="InterPro" id="IPR006379">
    <property type="entry name" value="HAD-SF_hydro_IIB"/>
</dbReference>
<dbReference type="PANTHER" id="PTHR10000:SF8">
    <property type="entry name" value="HAD SUPERFAMILY HYDROLASE-LIKE, TYPE 3"/>
    <property type="match status" value="1"/>
</dbReference>
<dbReference type="SFLD" id="SFLDG01140">
    <property type="entry name" value="C2.B:_Phosphomannomutase_and_P"/>
    <property type="match status" value="1"/>
</dbReference>